<comment type="caution">
    <text evidence="1">The sequence shown here is derived from an EMBL/GenBank/DDBJ whole genome shotgun (WGS) entry which is preliminary data.</text>
</comment>
<sequence length="300" mass="32781">MEQYFYSLPQDGTPCMLMFFQASFDDSSSCSLPPLGRATLSVSRCLLTSMLLSASHWPRGLTLSSSAPTFLVVVSSSEVYQGIWPGKAVVRWSEPWIQNLEAGTRNLEAGTRNPEIWLVLLDEYISIFPGSVAGGRAAVFSTLRQGFFAEQLQWNPSSTQRHSIHLAISIFRSSSSDSSCLEALMASRACYVAASWDPEPAGTKDCRGLTCGLGPRPAGTEDCRVWCYPPLERCFQPGEPRICCILQWGLPTYPSGGIKPFVVHVYGGTEPRWACSLMEAHSLMEARSLMEACGLGSTGL</sequence>
<organism evidence="1 2">
    <name type="scientific">Brassica cretica</name>
    <name type="common">Mustard</name>
    <dbReference type="NCBI Taxonomy" id="69181"/>
    <lineage>
        <taxon>Eukaryota</taxon>
        <taxon>Viridiplantae</taxon>
        <taxon>Streptophyta</taxon>
        <taxon>Embryophyta</taxon>
        <taxon>Tracheophyta</taxon>
        <taxon>Spermatophyta</taxon>
        <taxon>Magnoliopsida</taxon>
        <taxon>eudicotyledons</taxon>
        <taxon>Gunneridae</taxon>
        <taxon>Pentapetalae</taxon>
        <taxon>rosids</taxon>
        <taxon>malvids</taxon>
        <taxon>Brassicales</taxon>
        <taxon>Brassicaceae</taxon>
        <taxon>Brassiceae</taxon>
        <taxon>Brassica</taxon>
    </lineage>
</organism>
<evidence type="ECO:0000313" key="1">
    <source>
        <dbReference type="EMBL" id="KAF3566629.1"/>
    </source>
</evidence>
<proteinExistence type="predicted"/>
<dbReference type="Proteomes" id="UP000266723">
    <property type="component" value="Unassembled WGS sequence"/>
</dbReference>
<evidence type="ECO:0000313" key="2">
    <source>
        <dbReference type="Proteomes" id="UP000266723"/>
    </source>
</evidence>
<protein>
    <submittedName>
        <fullName evidence="1">Uncharacterized protein</fullName>
    </submittedName>
</protein>
<dbReference type="EMBL" id="QGKV02000759">
    <property type="protein sequence ID" value="KAF3566629.1"/>
    <property type="molecule type" value="Genomic_DNA"/>
</dbReference>
<keyword evidence="2" id="KW-1185">Reference proteome</keyword>
<gene>
    <name evidence="1" type="ORF">DY000_02016094</name>
</gene>
<name>A0ABQ7D6H6_BRACR</name>
<reference evidence="1 2" key="1">
    <citation type="journal article" date="2020" name="BMC Genomics">
        <title>Intraspecific diversification of the crop wild relative Brassica cretica Lam. using demographic model selection.</title>
        <authorList>
            <person name="Kioukis A."/>
            <person name="Michalopoulou V.A."/>
            <person name="Briers L."/>
            <person name="Pirintsos S."/>
            <person name="Studholme D.J."/>
            <person name="Pavlidis P."/>
            <person name="Sarris P.F."/>
        </authorList>
    </citation>
    <scope>NUCLEOTIDE SEQUENCE [LARGE SCALE GENOMIC DNA]</scope>
    <source>
        <strain evidence="2">cv. PFS-1207/04</strain>
    </source>
</reference>
<accession>A0ABQ7D6H6</accession>